<comment type="similarity">
    <text evidence="2">Belongs to the urea transporter family.</text>
</comment>
<reference evidence="9" key="1">
    <citation type="journal article" date="2019" name="Int. J. Syst. Evol. Microbiol.">
        <title>The Global Catalogue of Microorganisms (GCM) 10K type strain sequencing project: providing services to taxonomists for standard genome sequencing and annotation.</title>
        <authorList>
            <consortium name="The Broad Institute Genomics Platform"/>
            <consortium name="The Broad Institute Genome Sequencing Center for Infectious Disease"/>
            <person name="Wu L."/>
            <person name="Ma J."/>
        </authorList>
    </citation>
    <scope>NUCLEOTIDE SEQUENCE [LARGE SCALE GENOMIC DNA]</scope>
    <source>
        <strain evidence="9">JCM 30234</strain>
    </source>
</reference>
<feature type="transmembrane region" description="Helical" evidence="7">
    <location>
        <begin position="12"/>
        <end position="36"/>
    </location>
</feature>
<comment type="subcellular location">
    <subcellularLocation>
        <location evidence="1">Cell membrane</location>
        <topology evidence="1">Multi-pass membrane protein</topology>
    </subcellularLocation>
</comment>
<feature type="transmembrane region" description="Helical" evidence="7">
    <location>
        <begin position="68"/>
        <end position="86"/>
    </location>
</feature>
<dbReference type="InterPro" id="IPR004937">
    <property type="entry name" value="Urea_transporter"/>
</dbReference>
<dbReference type="PANTHER" id="PTHR10464">
    <property type="entry name" value="UREA TRANSPORTER"/>
    <property type="match status" value="1"/>
</dbReference>
<name>A0ABW2UUQ5_9BACI</name>
<gene>
    <name evidence="8" type="ORF">ACFQU8_02155</name>
</gene>
<feature type="transmembrane region" description="Helical" evidence="7">
    <location>
        <begin position="42"/>
        <end position="61"/>
    </location>
</feature>
<proteinExistence type="inferred from homology"/>
<feature type="transmembrane region" description="Helical" evidence="7">
    <location>
        <begin position="200"/>
        <end position="217"/>
    </location>
</feature>
<feature type="transmembrane region" description="Helical" evidence="7">
    <location>
        <begin position="281"/>
        <end position="300"/>
    </location>
</feature>
<feature type="transmembrane region" description="Helical" evidence="7">
    <location>
        <begin position="254"/>
        <end position="275"/>
    </location>
</feature>
<organism evidence="8 9">
    <name type="scientific">Lentibacillus kimchii</name>
    <dbReference type="NCBI Taxonomy" id="1542911"/>
    <lineage>
        <taxon>Bacteria</taxon>
        <taxon>Bacillati</taxon>
        <taxon>Bacillota</taxon>
        <taxon>Bacilli</taxon>
        <taxon>Bacillales</taxon>
        <taxon>Bacillaceae</taxon>
        <taxon>Lentibacillus</taxon>
    </lineage>
</organism>
<keyword evidence="6 7" id="KW-0472">Membrane</keyword>
<dbReference type="InterPro" id="IPR029020">
    <property type="entry name" value="Ammonium/urea_transptr"/>
</dbReference>
<protein>
    <submittedName>
        <fullName evidence="8">Urea transporter</fullName>
    </submittedName>
</protein>
<dbReference type="Gene3D" id="1.10.3430.10">
    <property type="entry name" value="Ammonium transporter AmtB like domains"/>
    <property type="match status" value="1"/>
</dbReference>
<dbReference type="Proteomes" id="UP001596620">
    <property type="component" value="Unassembled WGS sequence"/>
</dbReference>
<evidence type="ECO:0000256" key="5">
    <source>
        <dbReference type="ARBA" id="ARBA00022989"/>
    </source>
</evidence>
<evidence type="ECO:0000256" key="3">
    <source>
        <dbReference type="ARBA" id="ARBA00022475"/>
    </source>
</evidence>
<evidence type="ECO:0000256" key="4">
    <source>
        <dbReference type="ARBA" id="ARBA00022692"/>
    </source>
</evidence>
<evidence type="ECO:0000313" key="8">
    <source>
        <dbReference type="EMBL" id="MFC7746042.1"/>
    </source>
</evidence>
<feature type="transmembrane region" description="Helical" evidence="7">
    <location>
        <begin position="229"/>
        <end position="247"/>
    </location>
</feature>
<feature type="transmembrane region" description="Helical" evidence="7">
    <location>
        <begin position="92"/>
        <end position="113"/>
    </location>
</feature>
<evidence type="ECO:0000256" key="6">
    <source>
        <dbReference type="ARBA" id="ARBA00023136"/>
    </source>
</evidence>
<dbReference type="RefSeq" id="WP_382357525.1">
    <property type="nucleotide sequence ID" value="NZ_JBHTGR010000004.1"/>
</dbReference>
<dbReference type="PANTHER" id="PTHR10464:SF4">
    <property type="entry name" value="UREA TRANSPORTER"/>
    <property type="match status" value="1"/>
</dbReference>
<keyword evidence="5 7" id="KW-1133">Transmembrane helix</keyword>
<accession>A0ABW2UUQ5</accession>
<evidence type="ECO:0000256" key="2">
    <source>
        <dbReference type="ARBA" id="ARBA00005914"/>
    </source>
</evidence>
<evidence type="ECO:0000256" key="1">
    <source>
        <dbReference type="ARBA" id="ARBA00004651"/>
    </source>
</evidence>
<sequence length="303" mass="32225">MTIKPVQLINMILKGVSQVVLIENSITGIFIIAGLMATSLSLGVLAIVSSCIGTLIGIAGGDSESAQSGLFGFNSVLTGLALFIYLDGPYTWLFAIIGAAIAGLLNASVMHILGQFKMPAITFPFILVTWLFVIAAYQLHILDLSNGLAPESLASWTITPTGDLHWFEGMVRGVGQIFLQDFFWTGFIILAGIFWAGWTFGLYAVASTVLAFLTAYIMGADMESLNSGIYGYNAVLTIIAVAAVFDVKTDFAPVTGLIGVILSVPVTAAVHSLLLPYGLPVLTLPFVLTTWTLLAARQVLVKI</sequence>
<evidence type="ECO:0000313" key="9">
    <source>
        <dbReference type="Proteomes" id="UP001596620"/>
    </source>
</evidence>
<dbReference type="PIRSF" id="PIRSF016502">
    <property type="entry name" value="Urea_transporter"/>
    <property type="match status" value="1"/>
</dbReference>
<dbReference type="EMBL" id="JBHTGR010000004">
    <property type="protein sequence ID" value="MFC7746042.1"/>
    <property type="molecule type" value="Genomic_DNA"/>
</dbReference>
<feature type="transmembrane region" description="Helical" evidence="7">
    <location>
        <begin position="120"/>
        <end position="139"/>
    </location>
</feature>
<comment type="caution">
    <text evidence="8">The sequence shown here is derived from an EMBL/GenBank/DDBJ whole genome shotgun (WGS) entry which is preliminary data.</text>
</comment>
<feature type="transmembrane region" description="Helical" evidence="7">
    <location>
        <begin position="177"/>
        <end position="195"/>
    </location>
</feature>
<keyword evidence="4 7" id="KW-0812">Transmembrane</keyword>
<evidence type="ECO:0000256" key="7">
    <source>
        <dbReference type="SAM" id="Phobius"/>
    </source>
</evidence>
<keyword evidence="9" id="KW-1185">Reference proteome</keyword>
<keyword evidence="3" id="KW-1003">Cell membrane</keyword>
<dbReference type="Pfam" id="PF03253">
    <property type="entry name" value="UT"/>
    <property type="match status" value="1"/>
</dbReference>